<feature type="transmembrane region" description="Helical" evidence="7">
    <location>
        <begin position="129"/>
        <end position="149"/>
    </location>
</feature>
<comment type="subcellular location">
    <subcellularLocation>
        <location evidence="1">Cell inner membrane</location>
        <topology evidence="1">Multi-pass membrane protein</topology>
    </subcellularLocation>
</comment>
<feature type="domain" description="TRAP C4-dicarboxylate transport system permease DctM subunit" evidence="8">
    <location>
        <begin position="7"/>
        <end position="414"/>
    </location>
</feature>
<dbReference type="GO" id="GO:0022857">
    <property type="term" value="F:transmembrane transporter activity"/>
    <property type="evidence" value="ECO:0007669"/>
    <property type="project" value="TreeGrafter"/>
</dbReference>
<sequence>MMALIIVGLFLAFIAFGIPIAFSLGLSSLIYLLIAGVPLTVIPQTMFAGINSFVMLAIPAFILAGNLMNAGGITNRIIEFANAVVGHIRGGLALTNVASSLGFAGISGTALSDTASIGSVMIPAMKKQGYGSGFSAAVTSISSTVGPMLPPSLPMIIIGTLASISIGDLFLAGAIPGILLAIGFLIVTYIISVKRQYPKGERQPLSVVGKSFLGAFWALLMVVIILWGILGGYFTPTEAAVVCVVYALIVGKLVYRELDMKEVPSILVRTLSSTASILLLVGFANTFGWILVSEGVPILIADGILSITENPFFVILLIIVLLLVLGMFMETIAALVILFPVLLPVATSVGMDPIHFGVVMVLALMIGLSTPPVGVCLFVASSFAKVPITKTVKELMPYFAVAIVVLLIVAYVPSLSLYLPGLFE</sequence>
<accession>A0A554A1U3</accession>
<keyword evidence="2" id="KW-1003">Cell membrane</keyword>
<dbReference type="EMBL" id="VLXZ01000002">
    <property type="protein sequence ID" value="TSB47661.1"/>
    <property type="molecule type" value="Genomic_DNA"/>
</dbReference>
<evidence type="ECO:0000256" key="1">
    <source>
        <dbReference type="ARBA" id="ARBA00004429"/>
    </source>
</evidence>
<feature type="transmembrane region" description="Helical" evidence="7">
    <location>
        <begin position="169"/>
        <end position="191"/>
    </location>
</feature>
<dbReference type="AlphaFoldDB" id="A0A554A1U3"/>
<evidence type="ECO:0000313" key="9">
    <source>
        <dbReference type="EMBL" id="TSB47661.1"/>
    </source>
</evidence>
<comment type="caution">
    <text evidence="9">The sequence shown here is derived from an EMBL/GenBank/DDBJ whole genome shotgun (WGS) entry which is preliminary data.</text>
</comment>
<dbReference type="InterPro" id="IPR004681">
    <property type="entry name" value="TRAP_DctM"/>
</dbReference>
<keyword evidence="4 7" id="KW-0812">Transmembrane</keyword>
<proteinExistence type="predicted"/>
<organism evidence="9 10">
    <name type="scientific">Alkalicoccobacillus porphyridii</name>
    <dbReference type="NCBI Taxonomy" id="2597270"/>
    <lineage>
        <taxon>Bacteria</taxon>
        <taxon>Bacillati</taxon>
        <taxon>Bacillota</taxon>
        <taxon>Bacilli</taxon>
        <taxon>Bacillales</taxon>
        <taxon>Bacillaceae</taxon>
        <taxon>Alkalicoccobacillus</taxon>
    </lineage>
</organism>
<dbReference type="InterPro" id="IPR010656">
    <property type="entry name" value="DctM"/>
</dbReference>
<evidence type="ECO:0000256" key="5">
    <source>
        <dbReference type="ARBA" id="ARBA00022989"/>
    </source>
</evidence>
<dbReference type="RefSeq" id="WP_143847112.1">
    <property type="nucleotide sequence ID" value="NZ_VLXZ01000002.1"/>
</dbReference>
<feature type="transmembrane region" description="Helical" evidence="7">
    <location>
        <begin position="354"/>
        <end position="383"/>
    </location>
</feature>
<protein>
    <submittedName>
        <fullName evidence="9">TRAP transporter large permease</fullName>
    </submittedName>
</protein>
<evidence type="ECO:0000256" key="6">
    <source>
        <dbReference type="ARBA" id="ARBA00023136"/>
    </source>
</evidence>
<keyword evidence="5 7" id="KW-1133">Transmembrane helix</keyword>
<dbReference type="PANTHER" id="PTHR33362">
    <property type="entry name" value="SIALIC ACID TRAP TRANSPORTER PERMEASE PROTEIN SIAT-RELATED"/>
    <property type="match status" value="1"/>
</dbReference>
<dbReference type="OrthoDB" id="9785600at2"/>
<feature type="transmembrane region" description="Helical" evidence="7">
    <location>
        <begin position="312"/>
        <end position="342"/>
    </location>
</feature>
<dbReference type="PANTHER" id="PTHR33362:SF2">
    <property type="entry name" value="TRAP TRANSPORTER LARGE PERMEASE PROTEIN"/>
    <property type="match status" value="1"/>
</dbReference>
<evidence type="ECO:0000256" key="3">
    <source>
        <dbReference type="ARBA" id="ARBA00022519"/>
    </source>
</evidence>
<dbReference type="GO" id="GO:0005886">
    <property type="term" value="C:plasma membrane"/>
    <property type="evidence" value="ECO:0007669"/>
    <property type="project" value="UniProtKB-SubCell"/>
</dbReference>
<gene>
    <name evidence="9" type="ORF">FN960_03830</name>
</gene>
<feature type="transmembrane region" description="Helical" evidence="7">
    <location>
        <begin position="239"/>
        <end position="255"/>
    </location>
</feature>
<dbReference type="NCBIfam" id="TIGR00786">
    <property type="entry name" value="dctM"/>
    <property type="match status" value="1"/>
</dbReference>
<keyword evidence="3" id="KW-0997">Cell inner membrane</keyword>
<evidence type="ECO:0000256" key="2">
    <source>
        <dbReference type="ARBA" id="ARBA00022475"/>
    </source>
</evidence>
<feature type="transmembrane region" description="Helical" evidence="7">
    <location>
        <begin position="267"/>
        <end position="292"/>
    </location>
</feature>
<dbReference type="Pfam" id="PF06808">
    <property type="entry name" value="DctM"/>
    <property type="match status" value="1"/>
</dbReference>
<evidence type="ECO:0000256" key="4">
    <source>
        <dbReference type="ARBA" id="ARBA00022692"/>
    </source>
</evidence>
<dbReference type="PIRSF" id="PIRSF006066">
    <property type="entry name" value="HI0050"/>
    <property type="match status" value="1"/>
</dbReference>
<evidence type="ECO:0000256" key="7">
    <source>
        <dbReference type="SAM" id="Phobius"/>
    </source>
</evidence>
<dbReference type="Proteomes" id="UP000318521">
    <property type="component" value="Unassembled WGS sequence"/>
</dbReference>
<feature type="transmembrane region" description="Helical" evidence="7">
    <location>
        <begin position="47"/>
        <end position="68"/>
    </location>
</feature>
<reference evidence="9 10" key="1">
    <citation type="submission" date="2019-07" db="EMBL/GenBank/DDBJ databases">
        <authorList>
            <person name="Park Y.J."/>
            <person name="Jeong S.E."/>
            <person name="Jung H.S."/>
        </authorList>
    </citation>
    <scope>NUCLEOTIDE SEQUENCE [LARGE SCALE GENOMIC DNA]</scope>
    <source>
        <strain evidence="10">P16(2019)</strain>
    </source>
</reference>
<evidence type="ECO:0000259" key="8">
    <source>
        <dbReference type="Pfam" id="PF06808"/>
    </source>
</evidence>
<feature type="transmembrane region" description="Helical" evidence="7">
    <location>
        <begin position="212"/>
        <end position="233"/>
    </location>
</feature>
<feature type="transmembrane region" description="Helical" evidence="7">
    <location>
        <begin position="395"/>
        <end position="419"/>
    </location>
</feature>
<keyword evidence="6 7" id="KW-0472">Membrane</keyword>
<evidence type="ECO:0000313" key="10">
    <source>
        <dbReference type="Proteomes" id="UP000318521"/>
    </source>
</evidence>
<name>A0A554A1U3_9BACI</name>
<keyword evidence="10" id="KW-1185">Reference proteome</keyword>